<reference evidence="3" key="1">
    <citation type="submission" date="2017-02" db="UniProtKB">
        <authorList>
            <consortium name="WormBaseParasite"/>
        </authorList>
    </citation>
    <scope>IDENTIFICATION</scope>
</reference>
<feature type="compositionally biased region" description="Polar residues" evidence="1">
    <location>
        <begin position="16"/>
        <end position="46"/>
    </location>
</feature>
<dbReference type="WBParaSite" id="ALUE_0000114801-mRNA-1">
    <property type="protein sequence ID" value="ALUE_0000114801-mRNA-1"/>
    <property type="gene ID" value="ALUE_0000114801"/>
</dbReference>
<evidence type="ECO:0000256" key="1">
    <source>
        <dbReference type="SAM" id="MobiDB-lite"/>
    </source>
</evidence>
<keyword evidence="2" id="KW-1185">Reference proteome</keyword>
<dbReference type="Proteomes" id="UP000036681">
    <property type="component" value="Unplaced"/>
</dbReference>
<dbReference type="AlphaFoldDB" id="A0A0M3HI03"/>
<organism evidence="2 3">
    <name type="scientific">Ascaris lumbricoides</name>
    <name type="common">Giant roundworm</name>
    <dbReference type="NCBI Taxonomy" id="6252"/>
    <lineage>
        <taxon>Eukaryota</taxon>
        <taxon>Metazoa</taxon>
        <taxon>Ecdysozoa</taxon>
        <taxon>Nematoda</taxon>
        <taxon>Chromadorea</taxon>
        <taxon>Rhabditida</taxon>
        <taxon>Spirurina</taxon>
        <taxon>Ascaridomorpha</taxon>
        <taxon>Ascaridoidea</taxon>
        <taxon>Ascarididae</taxon>
        <taxon>Ascaris</taxon>
    </lineage>
</organism>
<evidence type="ECO:0000313" key="3">
    <source>
        <dbReference type="WBParaSite" id="ALUE_0000114801-mRNA-1"/>
    </source>
</evidence>
<sequence length="152" mass="16899">MKSRDSTSTERVLNRPFTSGSSDYNVESSGYQHKTQQQPAVPHTVTSTVVTERSGGEFDRKAEMAEVCSFIDFCSICGSCGVLPRGSVANTQASMEGSYLDREGHNVNYKRELVTSVDPNRECSLLKEEERRVIETPLEPGVISRLDFQQTL</sequence>
<accession>A0A0M3HI03</accession>
<proteinExistence type="predicted"/>
<evidence type="ECO:0000313" key="2">
    <source>
        <dbReference type="Proteomes" id="UP000036681"/>
    </source>
</evidence>
<name>A0A0M3HI03_ASCLU</name>
<protein>
    <submittedName>
        <fullName evidence="3">Uncharacterized protein</fullName>
    </submittedName>
</protein>
<feature type="region of interest" description="Disordered" evidence="1">
    <location>
        <begin position="1"/>
        <end position="46"/>
    </location>
</feature>